<dbReference type="Proteomes" id="UP001331761">
    <property type="component" value="Unassembled WGS sequence"/>
</dbReference>
<dbReference type="AlphaFoldDB" id="A0AAN8FY66"/>
<dbReference type="EMBL" id="WIXE01000459">
    <property type="protein sequence ID" value="KAK5986565.1"/>
    <property type="molecule type" value="Genomic_DNA"/>
</dbReference>
<evidence type="ECO:0000256" key="1">
    <source>
        <dbReference type="SAM" id="Phobius"/>
    </source>
</evidence>
<reference evidence="2 3" key="1">
    <citation type="submission" date="2019-10" db="EMBL/GenBank/DDBJ databases">
        <title>Assembly and Annotation for the nematode Trichostrongylus colubriformis.</title>
        <authorList>
            <person name="Martin J."/>
        </authorList>
    </citation>
    <scope>NUCLEOTIDE SEQUENCE [LARGE SCALE GENOMIC DNA]</scope>
    <source>
        <strain evidence="2">G859</strain>
        <tissue evidence="2">Whole worm</tissue>
    </source>
</reference>
<accession>A0AAN8FY66</accession>
<gene>
    <name evidence="2" type="ORF">GCK32_021904</name>
</gene>
<keyword evidence="1" id="KW-1133">Transmembrane helix</keyword>
<name>A0AAN8FY66_TRICO</name>
<protein>
    <submittedName>
        <fullName evidence="2">Uncharacterized protein</fullName>
    </submittedName>
</protein>
<feature type="transmembrane region" description="Helical" evidence="1">
    <location>
        <begin position="14"/>
        <end position="31"/>
    </location>
</feature>
<evidence type="ECO:0000313" key="3">
    <source>
        <dbReference type="Proteomes" id="UP001331761"/>
    </source>
</evidence>
<organism evidence="2 3">
    <name type="scientific">Trichostrongylus colubriformis</name>
    <name type="common">Black scour worm</name>
    <dbReference type="NCBI Taxonomy" id="6319"/>
    <lineage>
        <taxon>Eukaryota</taxon>
        <taxon>Metazoa</taxon>
        <taxon>Ecdysozoa</taxon>
        <taxon>Nematoda</taxon>
        <taxon>Chromadorea</taxon>
        <taxon>Rhabditida</taxon>
        <taxon>Rhabditina</taxon>
        <taxon>Rhabditomorpha</taxon>
        <taxon>Strongyloidea</taxon>
        <taxon>Trichostrongylidae</taxon>
        <taxon>Trichostrongylus</taxon>
    </lineage>
</organism>
<evidence type="ECO:0000313" key="2">
    <source>
        <dbReference type="EMBL" id="KAK5986565.1"/>
    </source>
</evidence>
<comment type="caution">
    <text evidence="2">The sequence shown here is derived from an EMBL/GenBank/DDBJ whole genome shotgun (WGS) entry which is preliminary data.</text>
</comment>
<keyword evidence="3" id="KW-1185">Reference proteome</keyword>
<keyword evidence="1" id="KW-0812">Transmembrane</keyword>
<sequence>MTWPLKPYVFKHKVTHNVVAVVAVVITLYDIRSLRSRNKHRGMQVLDYRENATVKMADFSLPQHQIEEQIY</sequence>
<keyword evidence="1" id="KW-0472">Membrane</keyword>
<proteinExistence type="predicted"/>